<dbReference type="AlphaFoldDB" id="A0A455U5Y4"/>
<dbReference type="EMBL" id="AP019514">
    <property type="protein sequence ID" value="BBI59688.1"/>
    <property type="molecule type" value="Genomic_DNA"/>
</dbReference>
<dbReference type="KEGG" id="hsr:HSBAA_09940"/>
<name>A0A455U5Y4_9GAMM</name>
<organism evidence="1 2">
    <name type="scientific">Vreelandella sulfidaeris</name>
    <dbReference type="NCBI Taxonomy" id="115553"/>
    <lineage>
        <taxon>Bacteria</taxon>
        <taxon>Pseudomonadati</taxon>
        <taxon>Pseudomonadota</taxon>
        <taxon>Gammaproteobacteria</taxon>
        <taxon>Oceanospirillales</taxon>
        <taxon>Halomonadaceae</taxon>
        <taxon>Vreelandella</taxon>
    </lineage>
</organism>
<reference evidence="1 2" key="1">
    <citation type="journal article" date="2019" name="Microbiol. Resour. Announc.">
        <title>Complete Genome Sequence of Halomonas sulfidaeris Strain Esulfide1 Isolated from a Metal Sulfide Rock at a Depth of 2,200 Meters, Obtained Using Nanopore Sequencing.</title>
        <authorList>
            <person name="Saito M."/>
            <person name="Nishigata A."/>
            <person name="Galipon J."/>
            <person name="Arakawa K."/>
        </authorList>
    </citation>
    <scope>NUCLEOTIDE SEQUENCE [LARGE SCALE GENOMIC DNA]</scope>
    <source>
        <strain evidence="1 2">ATCC BAA-803</strain>
    </source>
</reference>
<proteinExistence type="predicted"/>
<gene>
    <name evidence="1" type="ORF">HSBAA_09940</name>
</gene>
<dbReference type="Proteomes" id="UP000320231">
    <property type="component" value="Chromosome"/>
</dbReference>
<sequence length="52" mass="5657">MRRTAELIEADGTDVTLETLEGNRGHLDGVLSIDQASDTLREFYSKGLSAGF</sequence>
<protein>
    <submittedName>
        <fullName evidence="1">Uncharacterized protein</fullName>
    </submittedName>
</protein>
<evidence type="ECO:0000313" key="1">
    <source>
        <dbReference type="EMBL" id="BBI59688.1"/>
    </source>
</evidence>
<evidence type="ECO:0000313" key="2">
    <source>
        <dbReference type="Proteomes" id="UP000320231"/>
    </source>
</evidence>
<accession>A0A455U5Y4</accession>